<sequence>MNARFASAILIAAALPGLVRAASASECTPGPERTDAVAAVAERGEILLASGARALLGSIRWPEEAGAERAARAWLTAQVGRPLAVLQRGPADRWGRVRIDASAGDVGRADEALDLAGGLVAEGLVAVDAGELDTLCRPALLQVEAGARAAGRGLWAKGPLAASDGPALRAEAGRFVVAEGLLRHVGERSAWTYLDFVRRGEDGLTVTVSKRTWRRMREHGLSAAGLTGRLLRVRGVVEVRRGPTIEIAAPELIELVESGGAQATAGDSDGGRALRR</sequence>
<dbReference type="AlphaFoldDB" id="A0A509EAE1"/>
<dbReference type="InterPro" id="IPR035437">
    <property type="entry name" value="SNase_OB-fold_sf"/>
</dbReference>
<organism evidence="2 3">
    <name type="scientific">Methylobacterium symbioticum</name>
    <dbReference type="NCBI Taxonomy" id="2584084"/>
    <lineage>
        <taxon>Bacteria</taxon>
        <taxon>Pseudomonadati</taxon>
        <taxon>Pseudomonadota</taxon>
        <taxon>Alphaproteobacteria</taxon>
        <taxon>Hyphomicrobiales</taxon>
        <taxon>Methylobacteriaceae</taxon>
        <taxon>Methylobacterium</taxon>
    </lineage>
</organism>
<proteinExistence type="predicted"/>
<gene>
    <name evidence="2" type="ORF">MET9862_01236</name>
</gene>
<reference evidence="2 3" key="1">
    <citation type="submission" date="2019-06" db="EMBL/GenBank/DDBJ databases">
        <authorList>
            <person name="Rodrigo-Torres L."/>
            <person name="Arahal R. D."/>
            <person name="Lucena T."/>
        </authorList>
    </citation>
    <scope>NUCLEOTIDE SEQUENCE [LARGE SCALE GENOMIC DNA]</scope>
    <source>
        <strain evidence="2 3">SB0023/3</strain>
    </source>
</reference>
<accession>A0A509EAE1</accession>
<protein>
    <recommendedName>
        <fullName evidence="4">TNase-like domain-containing protein</fullName>
    </recommendedName>
</protein>
<evidence type="ECO:0000256" key="1">
    <source>
        <dbReference type="SAM" id="SignalP"/>
    </source>
</evidence>
<dbReference type="OrthoDB" id="7618306at2"/>
<feature type="signal peptide" evidence="1">
    <location>
        <begin position="1"/>
        <end position="21"/>
    </location>
</feature>
<evidence type="ECO:0000313" key="3">
    <source>
        <dbReference type="Proteomes" id="UP000410984"/>
    </source>
</evidence>
<dbReference type="RefSeq" id="WP_142582232.1">
    <property type="nucleotide sequence ID" value="NZ_CABFPH010000011.1"/>
</dbReference>
<keyword evidence="1" id="KW-0732">Signal</keyword>
<dbReference type="SUPFAM" id="SSF50199">
    <property type="entry name" value="Staphylococcal nuclease"/>
    <property type="match status" value="1"/>
</dbReference>
<evidence type="ECO:0000313" key="2">
    <source>
        <dbReference type="EMBL" id="VUD70664.1"/>
    </source>
</evidence>
<evidence type="ECO:0008006" key="4">
    <source>
        <dbReference type="Google" id="ProtNLM"/>
    </source>
</evidence>
<name>A0A509EAE1_9HYPH</name>
<keyword evidence="3" id="KW-1185">Reference proteome</keyword>
<feature type="chain" id="PRO_5021404432" description="TNase-like domain-containing protein" evidence="1">
    <location>
        <begin position="22"/>
        <end position="276"/>
    </location>
</feature>
<dbReference type="EMBL" id="CABFPH010000011">
    <property type="protein sequence ID" value="VUD70664.1"/>
    <property type="molecule type" value="Genomic_DNA"/>
</dbReference>
<dbReference type="Proteomes" id="UP000410984">
    <property type="component" value="Unassembled WGS sequence"/>
</dbReference>